<sequence>MFRCVFPELCCYSHVAEARAVQNSSTDSDTSFSSVAHSPRKCDRRGLINPWAEGEWTSIQLLNTMMQTAAFRGHDGRSLPRPDWKQTCEMDDQATAAPPALAKMSLSGLNAAAGQSDLF</sequence>
<comment type="caution">
    <text evidence="1">The sequence shown here is derived from an EMBL/GenBank/DDBJ whole genome shotgun (WGS) entry which is preliminary data.</text>
</comment>
<proteinExistence type="predicted"/>
<organism evidence="1 2">
    <name type="scientific">Liparis tanakae</name>
    <name type="common">Tanaka's snailfish</name>
    <dbReference type="NCBI Taxonomy" id="230148"/>
    <lineage>
        <taxon>Eukaryota</taxon>
        <taxon>Metazoa</taxon>
        <taxon>Chordata</taxon>
        <taxon>Craniata</taxon>
        <taxon>Vertebrata</taxon>
        <taxon>Euteleostomi</taxon>
        <taxon>Actinopterygii</taxon>
        <taxon>Neopterygii</taxon>
        <taxon>Teleostei</taxon>
        <taxon>Neoteleostei</taxon>
        <taxon>Acanthomorphata</taxon>
        <taxon>Eupercaria</taxon>
        <taxon>Perciformes</taxon>
        <taxon>Cottioidei</taxon>
        <taxon>Cottales</taxon>
        <taxon>Liparidae</taxon>
        <taxon>Liparis</taxon>
    </lineage>
</organism>
<dbReference type="EMBL" id="SRLO01000247">
    <property type="protein sequence ID" value="TNN64752.1"/>
    <property type="molecule type" value="Genomic_DNA"/>
</dbReference>
<evidence type="ECO:0000313" key="1">
    <source>
        <dbReference type="EMBL" id="TNN64752.1"/>
    </source>
</evidence>
<name>A0A4Z2HIS0_9TELE</name>
<dbReference type="Proteomes" id="UP000314294">
    <property type="component" value="Unassembled WGS sequence"/>
</dbReference>
<protein>
    <submittedName>
        <fullName evidence="1">Uncharacterized protein</fullName>
    </submittedName>
</protein>
<evidence type="ECO:0000313" key="2">
    <source>
        <dbReference type="Proteomes" id="UP000314294"/>
    </source>
</evidence>
<keyword evidence="2" id="KW-1185">Reference proteome</keyword>
<gene>
    <name evidence="1" type="ORF">EYF80_025058</name>
</gene>
<dbReference type="AlphaFoldDB" id="A0A4Z2HIS0"/>
<reference evidence="1 2" key="1">
    <citation type="submission" date="2019-03" db="EMBL/GenBank/DDBJ databases">
        <title>First draft genome of Liparis tanakae, snailfish: a comprehensive survey of snailfish specific genes.</title>
        <authorList>
            <person name="Kim W."/>
            <person name="Song I."/>
            <person name="Jeong J.-H."/>
            <person name="Kim D."/>
            <person name="Kim S."/>
            <person name="Ryu S."/>
            <person name="Song J.Y."/>
            <person name="Lee S.K."/>
        </authorList>
    </citation>
    <scope>NUCLEOTIDE SEQUENCE [LARGE SCALE GENOMIC DNA]</scope>
    <source>
        <tissue evidence="1">Muscle</tissue>
    </source>
</reference>
<accession>A0A4Z2HIS0</accession>